<evidence type="ECO:0000313" key="4">
    <source>
        <dbReference type="Proteomes" id="UP000752814"/>
    </source>
</evidence>
<gene>
    <name evidence="3" type="ORF">A3207_04240</name>
</gene>
<dbReference type="AlphaFoldDB" id="A0A8J8PF95"/>
<dbReference type="Gene3D" id="3.90.1640.30">
    <property type="match status" value="1"/>
</dbReference>
<comment type="caution">
    <text evidence="3">The sequence shown here is derived from an EMBL/GenBank/DDBJ whole genome shotgun (WGS) entry which is preliminary data.</text>
</comment>
<evidence type="ECO:0000259" key="2">
    <source>
        <dbReference type="Pfam" id="PF02272"/>
    </source>
</evidence>
<dbReference type="PANTHER" id="PTHR30255:SF2">
    <property type="entry name" value="SINGLE-STRANDED-DNA-SPECIFIC EXONUCLEASE RECJ"/>
    <property type="match status" value="1"/>
</dbReference>
<feature type="domain" description="DDH" evidence="1">
    <location>
        <begin position="30"/>
        <end position="144"/>
    </location>
</feature>
<accession>A0A8J8PF95</accession>
<protein>
    <recommendedName>
        <fullName evidence="5">DHH family phosphoesterase</fullName>
    </recommendedName>
</protein>
<dbReference type="GO" id="GO:0004527">
    <property type="term" value="F:exonuclease activity"/>
    <property type="evidence" value="ECO:0007669"/>
    <property type="project" value="UniProtKB-KW"/>
</dbReference>
<name>A0A8J8PF95_9ARCH</name>
<organism evidence="3 4">
    <name type="scientific">Candidatus Methanomassiliicoccus intestinalis</name>
    <dbReference type="NCBI Taxonomy" id="1406512"/>
    <lineage>
        <taxon>Archaea</taxon>
        <taxon>Methanobacteriati</taxon>
        <taxon>Thermoplasmatota</taxon>
        <taxon>Thermoplasmata</taxon>
        <taxon>Methanomassiliicoccales</taxon>
        <taxon>Methanomassiliicoccaceae</taxon>
        <taxon>Methanomassiliicoccus</taxon>
    </lineage>
</organism>
<dbReference type="EMBL" id="LVVT01000022">
    <property type="protein sequence ID" value="TQS81618.1"/>
    <property type="molecule type" value="Genomic_DNA"/>
</dbReference>
<dbReference type="InterPro" id="IPR038763">
    <property type="entry name" value="DHH_sf"/>
</dbReference>
<dbReference type="GO" id="GO:0003676">
    <property type="term" value="F:nucleic acid binding"/>
    <property type="evidence" value="ECO:0007669"/>
    <property type="project" value="InterPro"/>
</dbReference>
<dbReference type="Gene3D" id="3.10.310.30">
    <property type="match status" value="1"/>
</dbReference>
<dbReference type="Pfam" id="PF02272">
    <property type="entry name" value="DHHA1"/>
    <property type="match status" value="1"/>
</dbReference>
<dbReference type="Pfam" id="PF01368">
    <property type="entry name" value="DHH"/>
    <property type="match status" value="1"/>
</dbReference>
<evidence type="ECO:0000313" key="3">
    <source>
        <dbReference type="EMBL" id="TQS81618.1"/>
    </source>
</evidence>
<evidence type="ECO:0008006" key="5">
    <source>
        <dbReference type="Google" id="ProtNLM"/>
    </source>
</evidence>
<feature type="domain" description="DHHA1" evidence="2">
    <location>
        <begin position="349"/>
        <end position="442"/>
    </location>
</feature>
<dbReference type="Proteomes" id="UP000752814">
    <property type="component" value="Unassembled WGS sequence"/>
</dbReference>
<reference evidence="3" key="1">
    <citation type="submission" date="2016-03" db="EMBL/GenBank/DDBJ databases">
        <authorList>
            <person name="Borrel G."/>
            <person name="Mccann A."/>
            <person name="O'Toole P.W."/>
        </authorList>
    </citation>
    <scope>NUCLEOTIDE SEQUENCE</scope>
    <source>
        <strain evidence="3">183</strain>
    </source>
</reference>
<dbReference type="InterPro" id="IPR001667">
    <property type="entry name" value="DDH_dom"/>
</dbReference>
<dbReference type="InterPro" id="IPR051673">
    <property type="entry name" value="SSDNA_exonuclease_RecJ"/>
</dbReference>
<dbReference type="PANTHER" id="PTHR30255">
    <property type="entry name" value="SINGLE-STRANDED-DNA-SPECIFIC EXONUCLEASE RECJ"/>
    <property type="match status" value="1"/>
</dbReference>
<dbReference type="InterPro" id="IPR003156">
    <property type="entry name" value="DHHA1_dom"/>
</dbReference>
<evidence type="ECO:0000259" key="1">
    <source>
        <dbReference type="Pfam" id="PF01368"/>
    </source>
</evidence>
<proteinExistence type="predicted"/>
<sequence>MREMDQGVQIPPKLLSSIFLAKEEIDKASNIRVISHYDADGISSAAILCALLNRAGKTFQISMIKGLTDEIVADSDDSDLLILSDMGSSNLDALEKLNCRVVVLDHHKPLRDSEKVVHVNPHLSDIDGMTSACGASICMLLAVNTDEKNWDLLPIAFGGIAGDRQTIKGLSGVNIWLFEEGLKRGITEAVPGSLVPSGNLVDAIASSTEPYLIGLSGDKDAVRTFLIDAGLPINSDYASLNDEMKMKLSSLIALKLISQGTPLETMEEVVRDRYYFKSVDMEAEMMSSLLNACGRTGQEGMGVSLALGDKSAMASAMELRNEYGSELLSSLNDLSQNGITKLNNIQYFYNTKSGLSGILCGITMQYFGDADKATLALSESDDKTKMKISSRGTFPLLDLGVDLAEALRETSAQVNGFGGGHRIAAGATIPIGEDKKFLELLDVKIGEQKKAKSEETTSK</sequence>
<dbReference type="SUPFAM" id="SSF64182">
    <property type="entry name" value="DHH phosphoesterases"/>
    <property type="match status" value="1"/>
</dbReference>